<accession>A0A1G6XZA7</accession>
<feature type="signal peptide" evidence="2">
    <location>
        <begin position="1"/>
        <end position="23"/>
    </location>
</feature>
<evidence type="ECO:0000313" key="3">
    <source>
        <dbReference type="EMBL" id="SDD83400.1"/>
    </source>
</evidence>
<name>A0A1G6XZA7_9BACT</name>
<protein>
    <submittedName>
        <fullName evidence="3">Uncharacterized protein</fullName>
    </submittedName>
</protein>
<keyword evidence="2" id="KW-0732">Signal</keyword>
<feature type="transmembrane region" description="Helical" evidence="1">
    <location>
        <begin position="33"/>
        <end position="58"/>
    </location>
</feature>
<proteinExistence type="predicted"/>
<feature type="chain" id="PRO_5017367940" evidence="2">
    <location>
        <begin position="24"/>
        <end position="75"/>
    </location>
</feature>
<dbReference type="STRING" id="57664.SAMN05661003_101453"/>
<evidence type="ECO:0000256" key="2">
    <source>
        <dbReference type="SAM" id="SignalP"/>
    </source>
</evidence>
<organism evidence="3 4">
    <name type="scientific">Desulfuromonas thiophila</name>
    <dbReference type="NCBI Taxonomy" id="57664"/>
    <lineage>
        <taxon>Bacteria</taxon>
        <taxon>Pseudomonadati</taxon>
        <taxon>Thermodesulfobacteriota</taxon>
        <taxon>Desulfuromonadia</taxon>
        <taxon>Desulfuromonadales</taxon>
        <taxon>Desulfuromonadaceae</taxon>
        <taxon>Desulfuromonas</taxon>
    </lineage>
</organism>
<dbReference type="EMBL" id="FNAQ01000001">
    <property type="protein sequence ID" value="SDD83400.1"/>
    <property type="molecule type" value="Genomic_DNA"/>
</dbReference>
<dbReference type="AlphaFoldDB" id="A0A1G6XZA7"/>
<evidence type="ECO:0000313" key="4">
    <source>
        <dbReference type="Proteomes" id="UP000243205"/>
    </source>
</evidence>
<sequence length="75" mass="7763">MKTTMKAALLSLTSVLAASPVFAASQRSDHSGLLVWLFLGFCALIVVAQLVPAVMLMLGIVKGVASSKSEASEKA</sequence>
<keyword evidence="4" id="KW-1185">Reference proteome</keyword>
<reference evidence="4" key="1">
    <citation type="submission" date="2016-10" db="EMBL/GenBank/DDBJ databases">
        <authorList>
            <person name="Varghese N."/>
            <person name="Submissions S."/>
        </authorList>
    </citation>
    <scope>NUCLEOTIDE SEQUENCE [LARGE SCALE GENOMIC DNA]</scope>
    <source>
        <strain evidence="4">DSM 8987</strain>
    </source>
</reference>
<dbReference type="RefSeq" id="WP_092075812.1">
    <property type="nucleotide sequence ID" value="NZ_CALFZY010000006.1"/>
</dbReference>
<gene>
    <name evidence="3" type="ORF">SAMN05661003_101453</name>
</gene>
<evidence type="ECO:0000256" key="1">
    <source>
        <dbReference type="SAM" id="Phobius"/>
    </source>
</evidence>
<dbReference type="Proteomes" id="UP000243205">
    <property type="component" value="Unassembled WGS sequence"/>
</dbReference>
<keyword evidence="1" id="KW-1133">Transmembrane helix</keyword>
<keyword evidence="1" id="KW-0472">Membrane</keyword>
<keyword evidence="1" id="KW-0812">Transmembrane</keyword>
<dbReference type="OrthoDB" id="5398345at2"/>